<evidence type="ECO:0000256" key="13">
    <source>
        <dbReference type="SAM" id="Coils"/>
    </source>
</evidence>
<evidence type="ECO:0000256" key="11">
    <source>
        <dbReference type="ARBA" id="ARBA00023004"/>
    </source>
</evidence>
<dbReference type="Gene3D" id="1.25.40.10">
    <property type="entry name" value="Tetratricopeptide repeat domain"/>
    <property type="match status" value="1"/>
</dbReference>
<comment type="function">
    <text evidence="2">Catalyzes the post-translational formation of 4-hydroxyproline in -Xaa-Pro-Gly- sequences in collagens and other proteins.</text>
</comment>
<accession>B4LW58</accession>
<organism evidence="16 17">
    <name type="scientific">Drosophila virilis</name>
    <name type="common">Fruit fly</name>
    <dbReference type="NCBI Taxonomy" id="7244"/>
    <lineage>
        <taxon>Eukaryota</taxon>
        <taxon>Metazoa</taxon>
        <taxon>Ecdysozoa</taxon>
        <taxon>Arthropoda</taxon>
        <taxon>Hexapoda</taxon>
        <taxon>Insecta</taxon>
        <taxon>Pterygota</taxon>
        <taxon>Neoptera</taxon>
        <taxon>Endopterygota</taxon>
        <taxon>Diptera</taxon>
        <taxon>Brachycera</taxon>
        <taxon>Muscomorpha</taxon>
        <taxon>Ephydroidea</taxon>
        <taxon>Drosophilidae</taxon>
        <taxon>Drosophila</taxon>
    </lineage>
</organism>
<reference evidence="16 17" key="1">
    <citation type="journal article" date="2007" name="Nature">
        <title>Evolution of genes and genomes on the Drosophila phylogeny.</title>
        <authorList>
            <consortium name="Drosophila 12 Genomes Consortium"/>
            <person name="Clark A.G."/>
            <person name="Eisen M.B."/>
            <person name="Smith D.R."/>
            <person name="Bergman C.M."/>
            <person name="Oliver B."/>
            <person name="Markow T.A."/>
            <person name="Kaufman T.C."/>
            <person name="Kellis M."/>
            <person name="Gelbart W."/>
            <person name="Iyer V.N."/>
            <person name="Pollard D.A."/>
            <person name="Sackton T.B."/>
            <person name="Larracuente A.M."/>
            <person name="Singh N.D."/>
            <person name="Abad J.P."/>
            <person name="Abt D.N."/>
            <person name="Adryan B."/>
            <person name="Aguade M."/>
            <person name="Akashi H."/>
            <person name="Anderson W.W."/>
            <person name="Aquadro C.F."/>
            <person name="Ardell D.H."/>
            <person name="Arguello R."/>
            <person name="Artieri C.G."/>
            <person name="Barbash D.A."/>
            <person name="Barker D."/>
            <person name="Barsanti P."/>
            <person name="Batterham P."/>
            <person name="Batzoglou S."/>
            <person name="Begun D."/>
            <person name="Bhutkar A."/>
            <person name="Blanco E."/>
            <person name="Bosak S.A."/>
            <person name="Bradley R.K."/>
            <person name="Brand A.D."/>
            <person name="Brent M.R."/>
            <person name="Brooks A.N."/>
            <person name="Brown R.H."/>
            <person name="Butlin R.K."/>
            <person name="Caggese C."/>
            <person name="Calvi B.R."/>
            <person name="Bernardo de Carvalho A."/>
            <person name="Caspi A."/>
            <person name="Castrezana S."/>
            <person name="Celniker S.E."/>
            <person name="Chang J.L."/>
            <person name="Chapple C."/>
            <person name="Chatterji S."/>
            <person name="Chinwalla A."/>
            <person name="Civetta A."/>
            <person name="Clifton S.W."/>
            <person name="Comeron J.M."/>
            <person name="Costello J.C."/>
            <person name="Coyne J.A."/>
            <person name="Daub J."/>
            <person name="David R.G."/>
            <person name="Delcher A.L."/>
            <person name="Delehaunty K."/>
            <person name="Do C.B."/>
            <person name="Ebling H."/>
            <person name="Edwards K."/>
            <person name="Eickbush T."/>
            <person name="Evans J.D."/>
            <person name="Filipski A."/>
            <person name="Findeiss S."/>
            <person name="Freyhult E."/>
            <person name="Fulton L."/>
            <person name="Fulton R."/>
            <person name="Garcia A.C."/>
            <person name="Gardiner A."/>
            <person name="Garfield D.A."/>
            <person name="Garvin B.E."/>
            <person name="Gibson G."/>
            <person name="Gilbert D."/>
            <person name="Gnerre S."/>
            <person name="Godfrey J."/>
            <person name="Good R."/>
            <person name="Gotea V."/>
            <person name="Gravely B."/>
            <person name="Greenberg A.J."/>
            <person name="Griffiths-Jones S."/>
            <person name="Gross S."/>
            <person name="Guigo R."/>
            <person name="Gustafson E.A."/>
            <person name="Haerty W."/>
            <person name="Hahn M.W."/>
            <person name="Halligan D.L."/>
            <person name="Halpern A.L."/>
            <person name="Halter G.M."/>
            <person name="Han M.V."/>
            <person name="Heger A."/>
            <person name="Hillier L."/>
            <person name="Hinrichs A.S."/>
            <person name="Holmes I."/>
            <person name="Hoskins R.A."/>
            <person name="Hubisz M.J."/>
            <person name="Hultmark D."/>
            <person name="Huntley M.A."/>
            <person name="Jaffe D.B."/>
            <person name="Jagadeeshan S."/>
            <person name="Jeck W.R."/>
            <person name="Johnson J."/>
            <person name="Jones C.D."/>
            <person name="Jordan W.C."/>
            <person name="Karpen G.H."/>
            <person name="Kataoka E."/>
            <person name="Keightley P.D."/>
            <person name="Kheradpour P."/>
            <person name="Kirkness E.F."/>
            <person name="Koerich L.B."/>
            <person name="Kristiansen K."/>
            <person name="Kudrna D."/>
            <person name="Kulathinal R.J."/>
            <person name="Kumar S."/>
            <person name="Kwok R."/>
            <person name="Lander E."/>
            <person name="Langley C.H."/>
            <person name="Lapoint R."/>
            <person name="Lazzaro B.P."/>
            <person name="Lee S.J."/>
            <person name="Levesque L."/>
            <person name="Li R."/>
            <person name="Lin C.F."/>
            <person name="Lin M.F."/>
            <person name="Lindblad-Toh K."/>
            <person name="Llopart A."/>
            <person name="Long M."/>
            <person name="Low L."/>
            <person name="Lozovsky E."/>
            <person name="Lu J."/>
            <person name="Luo M."/>
            <person name="Machado C.A."/>
            <person name="Makalowski W."/>
            <person name="Marzo M."/>
            <person name="Matsuda M."/>
            <person name="Matzkin L."/>
            <person name="McAllister B."/>
            <person name="McBride C.S."/>
            <person name="McKernan B."/>
            <person name="McKernan K."/>
            <person name="Mendez-Lago M."/>
            <person name="Minx P."/>
            <person name="Mollenhauer M.U."/>
            <person name="Montooth K."/>
            <person name="Mount S.M."/>
            <person name="Mu X."/>
            <person name="Myers E."/>
            <person name="Negre B."/>
            <person name="Newfeld S."/>
            <person name="Nielsen R."/>
            <person name="Noor M.A."/>
            <person name="O'Grady P."/>
            <person name="Pachter L."/>
            <person name="Papaceit M."/>
            <person name="Parisi M.J."/>
            <person name="Parisi M."/>
            <person name="Parts L."/>
            <person name="Pedersen J.S."/>
            <person name="Pesole G."/>
            <person name="Phillippy A.M."/>
            <person name="Ponting C.P."/>
            <person name="Pop M."/>
            <person name="Porcelli D."/>
            <person name="Powell J.R."/>
            <person name="Prohaska S."/>
            <person name="Pruitt K."/>
            <person name="Puig M."/>
            <person name="Quesneville H."/>
            <person name="Ram K.R."/>
            <person name="Rand D."/>
            <person name="Rasmussen M.D."/>
            <person name="Reed L.K."/>
            <person name="Reenan R."/>
            <person name="Reily A."/>
            <person name="Remington K.A."/>
            <person name="Rieger T.T."/>
            <person name="Ritchie M.G."/>
            <person name="Robin C."/>
            <person name="Rogers Y.H."/>
            <person name="Rohde C."/>
            <person name="Rozas J."/>
            <person name="Rubenfield M.J."/>
            <person name="Ruiz A."/>
            <person name="Russo S."/>
            <person name="Salzberg S.L."/>
            <person name="Sanchez-Gracia A."/>
            <person name="Saranga D.J."/>
            <person name="Sato H."/>
            <person name="Schaeffer S.W."/>
            <person name="Schatz M.C."/>
            <person name="Schlenke T."/>
            <person name="Schwartz R."/>
            <person name="Segarra C."/>
            <person name="Singh R.S."/>
            <person name="Sirot L."/>
            <person name="Sirota M."/>
            <person name="Sisneros N.B."/>
            <person name="Smith C.D."/>
            <person name="Smith T.F."/>
            <person name="Spieth J."/>
            <person name="Stage D.E."/>
            <person name="Stark A."/>
            <person name="Stephan W."/>
            <person name="Strausberg R.L."/>
            <person name="Strempel S."/>
            <person name="Sturgill D."/>
            <person name="Sutton G."/>
            <person name="Sutton G.G."/>
            <person name="Tao W."/>
            <person name="Teichmann S."/>
            <person name="Tobari Y.N."/>
            <person name="Tomimura Y."/>
            <person name="Tsolas J.M."/>
            <person name="Valente V.L."/>
            <person name="Venter E."/>
            <person name="Venter J.C."/>
            <person name="Vicario S."/>
            <person name="Vieira F.G."/>
            <person name="Vilella A.J."/>
            <person name="Villasante A."/>
            <person name="Walenz B."/>
            <person name="Wang J."/>
            <person name="Wasserman M."/>
            <person name="Watts T."/>
            <person name="Wilson D."/>
            <person name="Wilson R.K."/>
            <person name="Wing R.A."/>
            <person name="Wolfner M.F."/>
            <person name="Wong A."/>
            <person name="Wong G.K."/>
            <person name="Wu C.I."/>
            <person name="Wu G."/>
            <person name="Yamamoto D."/>
            <person name="Yang H.P."/>
            <person name="Yang S.P."/>
            <person name="Yorke J.A."/>
            <person name="Yoshida K."/>
            <person name="Zdobnov E."/>
            <person name="Zhang P."/>
            <person name="Zhang Y."/>
            <person name="Zimin A.V."/>
            <person name="Baldwin J."/>
            <person name="Abdouelleil A."/>
            <person name="Abdulkadir J."/>
            <person name="Abebe A."/>
            <person name="Abera B."/>
            <person name="Abreu J."/>
            <person name="Acer S.C."/>
            <person name="Aftuck L."/>
            <person name="Alexander A."/>
            <person name="An P."/>
            <person name="Anderson E."/>
            <person name="Anderson S."/>
            <person name="Arachi H."/>
            <person name="Azer M."/>
            <person name="Bachantsang P."/>
            <person name="Barry A."/>
            <person name="Bayul T."/>
            <person name="Berlin A."/>
            <person name="Bessette D."/>
            <person name="Bloom T."/>
            <person name="Blye J."/>
            <person name="Boguslavskiy L."/>
            <person name="Bonnet C."/>
            <person name="Boukhgalter B."/>
            <person name="Bourzgui I."/>
            <person name="Brown A."/>
            <person name="Cahill P."/>
            <person name="Channer S."/>
            <person name="Cheshatsang Y."/>
            <person name="Chuda L."/>
            <person name="Citroen M."/>
            <person name="Collymore A."/>
            <person name="Cooke P."/>
            <person name="Costello M."/>
            <person name="D'Aco K."/>
            <person name="Daza R."/>
            <person name="De Haan G."/>
            <person name="DeGray S."/>
            <person name="DeMaso C."/>
            <person name="Dhargay N."/>
            <person name="Dooley K."/>
            <person name="Dooley E."/>
            <person name="Doricent M."/>
            <person name="Dorje P."/>
            <person name="Dorjee K."/>
            <person name="Dupes A."/>
            <person name="Elong R."/>
            <person name="Falk J."/>
            <person name="Farina A."/>
            <person name="Faro S."/>
            <person name="Ferguson D."/>
            <person name="Fisher S."/>
            <person name="Foley C.D."/>
            <person name="Franke A."/>
            <person name="Friedrich D."/>
            <person name="Gadbois L."/>
            <person name="Gearin G."/>
            <person name="Gearin C.R."/>
            <person name="Giannoukos G."/>
            <person name="Goode T."/>
            <person name="Graham J."/>
            <person name="Grandbois E."/>
            <person name="Grewal S."/>
            <person name="Gyaltsen K."/>
            <person name="Hafez N."/>
            <person name="Hagos B."/>
            <person name="Hall J."/>
            <person name="Henson C."/>
            <person name="Hollinger A."/>
            <person name="Honan T."/>
            <person name="Huard M.D."/>
            <person name="Hughes L."/>
            <person name="Hurhula B."/>
            <person name="Husby M.E."/>
            <person name="Kamat A."/>
            <person name="Kanga B."/>
            <person name="Kashin S."/>
            <person name="Khazanovich D."/>
            <person name="Kisner P."/>
            <person name="Lance K."/>
            <person name="Lara M."/>
            <person name="Lee W."/>
            <person name="Lennon N."/>
            <person name="Letendre F."/>
            <person name="LeVine R."/>
            <person name="Lipovsky A."/>
            <person name="Liu X."/>
            <person name="Liu J."/>
            <person name="Liu S."/>
            <person name="Lokyitsang T."/>
            <person name="Lokyitsang Y."/>
            <person name="Lubonja R."/>
            <person name="Lui A."/>
            <person name="MacDonald P."/>
            <person name="Magnisalis V."/>
            <person name="Maru K."/>
            <person name="Matthews C."/>
            <person name="McCusker W."/>
            <person name="McDonough S."/>
            <person name="Mehta T."/>
            <person name="Meldrim J."/>
            <person name="Meneus L."/>
            <person name="Mihai O."/>
            <person name="Mihalev A."/>
            <person name="Mihova T."/>
            <person name="Mittelman R."/>
            <person name="Mlenga V."/>
            <person name="Montmayeur A."/>
            <person name="Mulrain L."/>
            <person name="Navidi A."/>
            <person name="Naylor J."/>
            <person name="Negash T."/>
            <person name="Nguyen T."/>
            <person name="Nguyen N."/>
            <person name="Nicol R."/>
            <person name="Norbu C."/>
            <person name="Norbu N."/>
            <person name="Novod N."/>
            <person name="O'Neill B."/>
            <person name="Osman S."/>
            <person name="Markiewicz E."/>
            <person name="Oyono O.L."/>
            <person name="Patti C."/>
            <person name="Phunkhang P."/>
            <person name="Pierre F."/>
            <person name="Priest M."/>
            <person name="Raghuraman S."/>
            <person name="Rege F."/>
            <person name="Reyes R."/>
            <person name="Rise C."/>
            <person name="Rogov P."/>
            <person name="Ross K."/>
            <person name="Ryan E."/>
            <person name="Settipalli S."/>
            <person name="Shea T."/>
            <person name="Sherpa N."/>
            <person name="Shi L."/>
            <person name="Shih D."/>
            <person name="Sparrow T."/>
            <person name="Spaulding J."/>
            <person name="Stalker J."/>
            <person name="Stange-Thomann N."/>
            <person name="Stavropoulos S."/>
            <person name="Stone C."/>
            <person name="Strader C."/>
            <person name="Tesfaye S."/>
            <person name="Thomson T."/>
            <person name="Thoulutsang Y."/>
            <person name="Thoulutsang D."/>
            <person name="Topham K."/>
            <person name="Topping I."/>
            <person name="Tsamla T."/>
            <person name="Vassiliev H."/>
            <person name="Vo A."/>
            <person name="Wangchuk T."/>
            <person name="Wangdi T."/>
            <person name="Weiand M."/>
            <person name="Wilkinson J."/>
            <person name="Wilson A."/>
            <person name="Yadav S."/>
            <person name="Young G."/>
            <person name="Yu Q."/>
            <person name="Zembek L."/>
            <person name="Zhong D."/>
            <person name="Zimmer A."/>
            <person name="Zwirko Z."/>
            <person name="Jaffe D.B."/>
            <person name="Alvarez P."/>
            <person name="Brockman W."/>
            <person name="Butler J."/>
            <person name="Chin C."/>
            <person name="Gnerre S."/>
            <person name="Grabherr M."/>
            <person name="Kleber M."/>
            <person name="Mauceli E."/>
            <person name="MacCallum I."/>
        </authorList>
    </citation>
    <scope>NUCLEOTIDE SEQUENCE [LARGE SCALE GENOMIC DNA]</scope>
    <source>
        <strain evidence="17">Tucson 15010-1051.87</strain>
    </source>
</reference>
<keyword evidence="7" id="KW-0256">Endoplasmic reticulum</keyword>
<dbReference type="GO" id="GO:0005788">
    <property type="term" value="C:endoplasmic reticulum lumen"/>
    <property type="evidence" value="ECO:0007669"/>
    <property type="project" value="UniProtKB-SubCell"/>
</dbReference>
<dbReference type="Pfam" id="PF13640">
    <property type="entry name" value="2OG-FeII_Oxy_3"/>
    <property type="match status" value="1"/>
</dbReference>
<evidence type="ECO:0000256" key="4">
    <source>
        <dbReference type="ARBA" id="ARBA00006511"/>
    </source>
</evidence>
<keyword evidence="12" id="KW-0325">Glycoprotein</keyword>
<comment type="subcellular location">
    <subcellularLocation>
        <location evidence="3">Endoplasmic reticulum lumen</location>
    </subcellularLocation>
</comment>
<evidence type="ECO:0000256" key="6">
    <source>
        <dbReference type="ARBA" id="ARBA00022723"/>
    </source>
</evidence>
<dbReference type="eggNOG" id="KOG1591">
    <property type="taxonomic scope" value="Eukaryota"/>
</dbReference>
<dbReference type="InterPro" id="IPR013547">
    <property type="entry name" value="P4H_N"/>
</dbReference>
<dbReference type="InterPro" id="IPR005123">
    <property type="entry name" value="Oxoglu/Fe-dep_dioxygenase_dom"/>
</dbReference>
<dbReference type="AlphaFoldDB" id="B4LW58"/>
<evidence type="ECO:0000256" key="10">
    <source>
        <dbReference type="ARBA" id="ARBA00023002"/>
    </source>
</evidence>
<sequence>MRSSVWTFLYIAIALTQCPIMAKAAMEQSHSTSVAGMVKLVLLEAKLIENLSSYADELERRLNILKRAVPQLQAESNKAISQMEEYVSNPINGFSLIRRMNQDWNDWMLFMEDPVGSSQVAYVSSQKSQLPTNVDLIEACIAIYRLQRFYNLTVKDVSTGMLNGKKYDVSLNALDTYVLGREHHKHHTVDLAGEWFAETNSWLMEHTLSTPIGADREKMLHFFASAFFDYKYYSIALSLFDHALVLGKKTGDPALLNRRRDIEKLAREEVLAKTEPKADATNYGRGCRGEFVGISNLYCVYKFGTSPFLLLAPIKMEIRLLNPFIIVFHDVLSPREIDELQKLARPLLERTTVVKFKKYEKDSRRTSKGTWIERDHNNLTKRIERRITDMVELDLRYSEPFQVMNYGLGGHYAAHEDFLGDTWADKKEEDDRIATVLFYLTDVEQGGATVFTILNQAVSPKRGTALFWYNLHRNGTGDTRTLHGGCPVLVGSKWIMTLWIRERMQLFTRPCLKETT</sequence>
<keyword evidence="8" id="KW-0847">Vitamin C</keyword>
<comment type="cofactor">
    <cofactor evidence="1">
        <name>L-ascorbate</name>
        <dbReference type="ChEBI" id="CHEBI:38290"/>
    </cofactor>
</comment>
<evidence type="ECO:0000256" key="1">
    <source>
        <dbReference type="ARBA" id="ARBA00001961"/>
    </source>
</evidence>
<dbReference type="GO" id="GO:0005506">
    <property type="term" value="F:iron ion binding"/>
    <property type="evidence" value="ECO:0007669"/>
    <property type="project" value="InterPro"/>
</dbReference>
<comment type="similarity">
    <text evidence="4">Belongs to the P4HA family.</text>
</comment>
<keyword evidence="10 16" id="KW-0560">Oxidoreductase</keyword>
<dbReference type="EC" id="1.14.11.2" evidence="5"/>
<evidence type="ECO:0000256" key="5">
    <source>
        <dbReference type="ARBA" id="ARBA00012269"/>
    </source>
</evidence>
<evidence type="ECO:0000256" key="2">
    <source>
        <dbReference type="ARBA" id="ARBA00002035"/>
    </source>
</evidence>
<feature type="coiled-coil region" evidence="13">
    <location>
        <begin position="48"/>
        <end position="75"/>
    </location>
</feature>
<dbReference type="Pfam" id="PF08336">
    <property type="entry name" value="P4Ha_N"/>
    <property type="match status" value="1"/>
</dbReference>
<keyword evidence="14" id="KW-0732">Signal</keyword>
<dbReference type="Gene3D" id="6.10.140.1460">
    <property type="match status" value="1"/>
</dbReference>
<dbReference type="Gene3D" id="2.60.120.620">
    <property type="entry name" value="q2cbj1_9rhob like domain"/>
    <property type="match status" value="1"/>
</dbReference>
<keyword evidence="9" id="KW-0223">Dioxygenase</keyword>
<name>B4LW58_DROVI</name>
<dbReference type="PANTHER" id="PTHR10869:SF244">
    <property type="entry name" value="PROLYL 4-HYDROXYLASE SUBUNIT ALPHA-2"/>
    <property type="match status" value="1"/>
</dbReference>
<keyword evidence="17" id="KW-1185">Reference proteome</keyword>
<feature type="chain" id="PRO_5006457471" description="procollagen-proline 4-dioxygenase" evidence="14">
    <location>
        <begin position="25"/>
        <end position="516"/>
    </location>
</feature>
<evidence type="ECO:0000256" key="3">
    <source>
        <dbReference type="ARBA" id="ARBA00004319"/>
    </source>
</evidence>
<protein>
    <recommendedName>
        <fullName evidence="5">procollagen-proline 4-dioxygenase</fullName>
        <ecNumber evidence="5">1.14.11.2</ecNumber>
    </recommendedName>
</protein>
<dbReference type="InParanoid" id="B4LW58"/>
<evidence type="ECO:0000256" key="12">
    <source>
        <dbReference type="ARBA" id="ARBA00023180"/>
    </source>
</evidence>
<evidence type="ECO:0000256" key="8">
    <source>
        <dbReference type="ARBA" id="ARBA00022896"/>
    </source>
</evidence>
<dbReference type="GO" id="GO:0031418">
    <property type="term" value="F:L-ascorbic acid binding"/>
    <property type="evidence" value="ECO:0007669"/>
    <property type="project" value="UniProtKB-KW"/>
</dbReference>
<evidence type="ECO:0000313" key="17">
    <source>
        <dbReference type="Proteomes" id="UP000008792"/>
    </source>
</evidence>
<dbReference type="InterPro" id="IPR044862">
    <property type="entry name" value="Pro_4_hyd_alph_FE2OG_OXY"/>
</dbReference>
<dbReference type="InterPro" id="IPR011990">
    <property type="entry name" value="TPR-like_helical_dom_sf"/>
</dbReference>
<dbReference type="Proteomes" id="UP000008792">
    <property type="component" value="Unassembled WGS sequence"/>
</dbReference>
<dbReference type="InterPro" id="IPR045054">
    <property type="entry name" value="P4HA-like"/>
</dbReference>
<feature type="domain" description="Fe2OG dioxygenase" evidence="15">
    <location>
        <begin position="396"/>
        <end position="502"/>
    </location>
</feature>
<gene>
    <name evidence="16" type="primary">Dvir\GJ22994</name>
    <name evidence="16" type="ORF">Dvir_GJ22994</name>
</gene>
<dbReference type="SMART" id="SM00702">
    <property type="entry name" value="P4Hc"/>
    <property type="match status" value="1"/>
</dbReference>
<dbReference type="FunFam" id="2.60.120.620:FF:000011">
    <property type="entry name" value="Prolyl alpha subunit"/>
    <property type="match status" value="1"/>
</dbReference>
<dbReference type="EMBL" id="CH940650">
    <property type="protein sequence ID" value="EDW67592.2"/>
    <property type="molecule type" value="Genomic_DNA"/>
</dbReference>
<evidence type="ECO:0000256" key="7">
    <source>
        <dbReference type="ARBA" id="ARBA00022824"/>
    </source>
</evidence>
<dbReference type="PANTHER" id="PTHR10869">
    <property type="entry name" value="PROLYL 4-HYDROXYLASE ALPHA SUBUNIT"/>
    <property type="match status" value="1"/>
</dbReference>
<evidence type="ECO:0000259" key="15">
    <source>
        <dbReference type="PROSITE" id="PS51471"/>
    </source>
</evidence>
<feature type="signal peptide" evidence="14">
    <location>
        <begin position="1"/>
        <end position="24"/>
    </location>
</feature>
<dbReference type="HOGENOM" id="CLU_024155_1_1_1"/>
<evidence type="ECO:0000313" key="16">
    <source>
        <dbReference type="EMBL" id="EDW67592.2"/>
    </source>
</evidence>
<keyword evidence="6" id="KW-0479">Metal-binding</keyword>
<keyword evidence="13" id="KW-0175">Coiled coil</keyword>
<dbReference type="InterPro" id="IPR006620">
    <property type="entry name" value="Pro_4_hyd_alph"/>
</dbReference>
<keyword evidence="11" id="KW-0408">Iron</keyword>
<dbReference type="OrthoDB" id="420380at2759"/>
<evidence type="ECO:0000256" key="9">
    <source>
        <dbReference type="ARBA" id="ARBA00022964"/>
    </source>
</evidence>
<evidence type="ECO:0000256" key="14">
    <source>
        <dbReference type="SAM" id="SignalP"/>
    </source>
</evidence>
<dbReference type="PROSITE" id="PS51471">
    <property type="entry name" value="FE2OG_OXY"/>
    <property type="match status" value="1"/>
</dbReference>
<dbReference type="GO" id="GO:0004656">
    <property type="term" value="F:procollagen-proline 4-dioxygenase activity"/>
    <property type="evidence" value="ECO:0007669"/>
    <property type="project" value="UniProtKB-EC"/>
</dbReference>
<proteinExistence type="inferred from homology"/>
<dbReference type="KEGG" id="dvi:6629437"/>